<sequence length="84" mass="8883">MTMPIYETALRANTAPGLNNAISKPATAGPTDWAMLRDTESRPIAWGKFSASTISGVSAINAGAEIVNATDSRNVPTKSQFTDR</sequence>
<dbReference type="Proteomes" id="UP000051017">
    <property type="component" value="Unassembled WGS sequence"/>
</dbReference>
<organism evidence="1 2">
    <name type="scientific">Acidimicrobiia bacterium BACL6 MAG-120924-bin43</name>
    <dbReference type="NCBI Taxonomy" id="1655583"/>
    <lineage>
        <taxon>Bacteria</taxon>
        <taxon>Bacillati</taxon>
        <taxon>Actinomycetota</taxon>
        <taxon>Acidimicrobiia</taxon>
        <taxon>acIV cluster</taxon>
    </lineage>
</organism>
<accession>A0A0R2QB73</accession>
<comment type="caution">
    <text evidence="1">The sequence shown here is derived from an EMBL/GenBank/DDBJ whole genome shotgun (WGS) entry which is preliminary data.</text>
</comment>
<protein>
    <submittedName>
        <fullName evidence="1">Uncharacterized protein</fullName>
    </submittedName>
</protein>
<evidence type="ECO:0000313" key="2">
    <source>
        <dbReference type="Proteomes" id="UP000051017"/>
    </source>
</evidence>
<dbReference type="AlphaFoldDB" id="A0A0R2QB73"/>
<evidence type="ECO:0000313" key="1">
    <source>
        <dbReference type="EMBL" id="KRO47462.1"/>
    </source>
</evidence>
<gene>
    <name evidence="1" type="ORF">ABR75_03915</name>
</gene>
<reference evidence="1 2" key="1">
    <citation type="submission" date="2015-10" db="EMBL/GenBank/DDBJ databases">
        <title>Metagenome-Assembled Genomes uncover a global brackish microbiome.</title>
        <authorList>
            <person name="Hugerth L.W."/>
            <person name="Larsson J."/>
            <person name="Alneberg J."/>
            <person name="Lindh M.V."/>
            <person name="Legrand C."/>
            <person name="Pinhassi J."/>
            <person name="Andersson A.F."/>
        </authorList>
    </citation>
    <scope>NUCLEOTIDE SEQUENCE [LARGE SCALE GENOMIC DNA]</scope>
    <source>
        <strain evidence="1">BACL6 MAG-120924-bin43</strain>
    </source>
</reference>
<name>A0A0R2QB73_9ACTN</name>
<dbReference type="EMBL" id="LIBJ01000158">
    <property type="protein sequence ID" value="KRO47462.1"/>
    <property type="molecule type" value="Genomic_DNA"/>
</dbReference>
<proteinExistence type="predicted"/>